<dbReference type="PANTHER" id="PTHR36852">
    <property type="entry name" value="PROTEIN GVPL 2"/>
    <property type="match status" value="1"/>
</dbReference>
<proteinExistence type="inferred from homology"/>
<evidence type="ECO:0000256" key="1">
    <source>
        <dbReference type="ARBA" id="ARBA00022987"/>
    </source>
</evidence>
<reference evidence="4 5" key="1">
    <citation type="submission" date="2019-03" db="EMBL/GenBank/DDBJ databases">
        <title>Genomic Encyclopedia of Type Strains, Phase IV (KMG-IV): sequencing the most valuable type-strain genomes for metagenomic binning, comparative biology and taxonomic classification.</title>
        <authorList>
            <person name="Goeker M."/>
        </authorList>
    </citation>
    <scope>NUCLEOTIDE SEQUENCE [LARGE SCALE GENOMIC DNA]</scope>
    <source>
        <strain evidence="4 5">DSM 9035</strain>
    </source>
</reference>
<evidence type="ECO:0000313" key="5">
    <source>
        <dbReference type="Proteomes" id="UP000294664"/>
    </source>
</evidence>
<evidence type="ECO:0000313" key="4">
    <source>
        <dbReference type="EMBL" id="TCT02270.1"/>
    </source>
</evidence>
<evidence type="ECO:0000256" key="3">
    <source>
        <dbReference type="ARBA" id="ARBA00035643"/>
    </source>
</evidence>
<dbReference type="EMBL" id="SMAI01000014">
    <property type="protein sequence ID" value="TCT02270.1"/>
    <property type="molecule type" value="Genomic_DNA"/>
</dbReference>
<gene>
    <name evidence="4" type="ORF">EDC64_114131</name>
</gene>
<dbReference type="Proteomes" id="UP000294664">
    <property type="component" value="Unassembled WGS sequence"/>
</dbReference>
<dbReference type="GO" id="GO:0031412">
    <property type="term" value="P:gas vesicle organization"/>
    <property type="evidence" value="ECO:0007669"/>
    <property type="project" value="InterPro"/>
</dbReference>
<comment type="caution">
    <text evidence="4">The sequence shown here is derived from an EMBL/GenBank/DDBJ whole genome shotgun (WGS) entry which is preliminary data.</text>
</comment>
<comment type="subcellular location">
    <subcellularLocation>
        <location evidence="2">Gas vesicle</location>
    </subcellularLocation>
</comment>
<evidence type="ECO:0000256" key="2">
    <source>
        <dbReference type="ARBA" id="ARBA00035108"/>
    </source>
</evidence>
<organism evidence="4 5">
    <name type="scientific">Aquabacter spiritensis</name>
    <dbReference type="NCBI Taxonomy" id="933073"/>
    <lineage>
        <taxon>Bacteria</taxon>
        <taxon>Pseudomonadati</taxon>
        <taxon>Pseudomonadota</taxon>
        <taxon>Alphaproteobacteria</taxon>
        <taxon>Hyphomicrobiales</taxon>
        <taxon>Xanthobacteraceae</taxon>
        <taxon>Aquabacter</taxon>
    </lineage>
</organism>
<dbReference type="GO" id="GO:0031411">
    <property type="term" value="C:gas vesicle"/>
    <property type="evidence" value="ECO:0007669"/>
    <property type="project" value="UniProtKB-SubCell"/>
</dbReference>
<dbReference type="Pfam" id="PF06386">
    <property type="entry name" value="GvpL_GvpF"/>
    <property type="match status" value="1"/>
</dbReference>
<dbReference type="PANTHER" id="PTHR36852:SF1">
    <property type="entry name" value="PROTEIN GVPL 2"/>
    <property type="match status" value="1"/>
</dbReference>
<keyword evidence="5" id="KW-1185">Reference proteome</keyword>
<sequence length="257" mass="27191">MLYVYAITADHPGPHDAGSLPGEGIVPGAPVRLLPFGDLAAAVSPVSAVDFGPEALPARLQDVDWTGQRVLAHQRVVDSLVDVATVLPMKFCTLFSGAAALRAALADNRAALEATVVRLRGAREWGVKLFWEAPPAEPAPVERGPGAGAAFFQRKRDAQRLRAEAEAALAHGVAESHRRLAARARAAVANPVQPAAVHRRRGEMALNGAYLVPRADEAAWRESLAELERTYAGAGIRYELTGPWGPYNFTGGGLAGS</sequence>
<accession>A0A4R3LPF3</accession>
<dbReference type="OrthoDB" id="3867411at2"/>
<keyword evidence="1" id="KW-0304">Gas vesicle</keyword>
<comment type="similarity">
    <text evidence="3">Belongs to the gas vesicle GvpF/GvpL family.</text>
</comment>
<name>A0A4R3LPF3_9HYPH</name>
<dbReference type="AlphaFoldDB" id="A0A4R3LPF3"/>
<dbReference type="InterPro" id="IPR009430">
    <property type="entry name" value="GvpL/GvpF"/>
</dbReference>
<dbReference type="RefSeq" id="WP_132034413.1">
    <property type="nucleotide sequence ID" value="NZ_SMAI01000014.1"/>
</dbReference>
<protein>
    <submittedName>
        <fullName evidence="4">Gas vesicle protein GvpL/GvpF</fullName>
    </submittedName>
</protein>